<dbReference type="Proteomes" id="UP001159427">
    <property type="component" value="Unassembled WGS sequence"/>
</dbReference>
<sequence length="246" mass="28423">KEHRFKRKFLIPADIYSNLPARADLMNMKRFNGKCASHLCKSEGKGYGPNNIHRCWPFQQNLEKRTHEDQLTYASKATQRKAVMGVKGHSIFAKLLYPFDLIRSFAIDWMHCLQMSDGNRDKPFYLGAKKASISRQLLLIKPPDIVRRLPRSLEDLKHWKATELKNWLLHYSVAVLRNKLNALYAFHWSLLVGTTGILCSDSISHEDLRHADSMLQDSVLLMGILYGPTQCTMNIHLLQHLAYYVS</sequence>
<reference evidence="1 2" key="1">
    <citation type="submission" date="2022-05" db="EMBL/GenBank/DDBJ databases">
        <authorList>
            <consortium name="Genoscope - CEA"/>
            <person name="William W."/>
        </authorList>
    </citation>
    <scope>NUCLEOTIDE SEQUENCE [LARGE SCALE GENOMIC DNA]</scope>
</reference>
<dbReference type="EMBL" id="CALNXI010002011">
    <property type="protein sequence ID" value="CAH3181485.1"/>
    <property type="molecule type" value="Genomic_DNA"/>
</dbReference>
<evidence type="ECO:0000313" key="2">
    <source>
        <dbReference type="Proteomes" id="UP001159427"/>
    </source>
</evidence>
<proteinExistence type="predicted"/>
<dbReference type="PANTHER" id="PTHR46579">
    <property type="entry name" value="F5/8 TYPE C DOMAIN-CONTAINING PROTEIN-RELATED"/>
    <property type="match status" value="1"/>
</dbReference>
<feature type="non-terminal residue" evidence="1">
    <location>
        <position position="246"/>
    </location>
</feature>
<accession>A0ABN8RPR4</accession>
<dbReference type="PANTHER" id="PTHR46579:SF1">
    <property type="entry name" value="F5_8 TYPE C DOMAIN-CONTAINING PROTEIN"/>
    <property type="match status" value="1"/>
</dbReference>
<keyword evidence="2" id="KW-1185">Reference proteome</keyword>
<organism evidence="1 2">
    <name type="scientific">Porites evermanni</name>
    <dbReference type="NCBI Taxonomy" id="104178"/>
    <lineage>
        <taxon>Eukaryota</taxon>
        <taxon>Metazoa</taxon>
        <taxon>Cnidaria</taxon>
        <taxon>Anthozoa</taxon>
        <taxon>Hexacorallia</taxon>
        <taxon>Scleractinia</taxon>
        <taxon>Fungiina</taxon>
        <taxon>Poritidae</taxon>
        <taxon>Porites</taxon>
    </lineage>
</organism>
<feature type="non-terminal residue" evidence="1">
    <location>
        <position position="1"/>
    </location>
</feature>
<name>A0ABN8RPR4_9CNID</name>
<gene>
    <name evidence="1" type="ORF">PEVE_00013697</name>
</gene>
<comment type="caution">
    <text evidence="1">The sequence shown here is derived from an EMBL/GenBank/DDBJ whole genome shotgun (WGS) entry which is preliminary data.</text>
</comment>
<evidence type="ECO:0000313" key="1">
    <source>
        <dbReference type="EMBL" id="CAH3181485.1"/>
    </source>
</evidence>
<protein>
    <submittedName>
        <fullName evidence="1">Uncharacterized protein</fullName>
    </submittedName>
</protein>